<dbReference type="EMBL" id="JWZT01004591">
    <property type="protein sequence ID" value="KII63828.1"/>
    <property type="molecule type" value="Genomic_DNA"/>
</dbReference>
<evidence type="ECO:0000313" key="2">
    <source>
        <dbReference type="Proteomes" id="UP000031668"/>
    </source>
</evidence>
<dbReference type="AlphaFoldDB" id="A0A0C2IEU6"/>
<sequence>MSQDSFDDPPLDPYVRNLHDEADELRESGMLADAADAYIETAEVAKQKKLRYFYIVSLYEQAAKCLLNERDSGAFSWCQQAVDVLVENDQINQAMQFCFEYGYKFLVGCDDHYKAEILFIRGDDLRLQHGIKHSCVITKFDESDFIDDVRKAIELRDEFCQKEEYLHIIRSTHASLCENCVQAYTELDEFIEKNNKPNQNEEALEIN</sequence>
<comment type="caution">
    <text evidence="1">The sequence shown here is derived from an EMBL/GenBank/DDBJ whole genome shotgun (WGS) entry which is preliminary data.</text>
</comment>
<proteinExistence type="predicted"/>
<dbReference type="InterPro" id="IPR011990">
    <property type="entry name" value="TPR-like_helical_dom_sf"/>
</dbReference>
<accession>A0A0C2IEU6</accession>
<keyword evidence="2" id="KW-1185">Reference proteome</keyword>
<protein>
    <submittedName>
        <fullName evidence="1">Uncharacterized protein</fullName>
    </submittedName>
</protein>
<reference evidence="1 2" key="1">
    <citation type="journal article" date="2014" name="Genome Biol. Evol.">
        <title>The genome of the myxosporean Thelohanellus kitauei shows adaptations to nutrient acquisition within its fish host.</title>
        <authorList>
            <person name="Yang Y."/>
            <person name="Xiong J."/>
            <person name="Zhou Z."/>
            <person name="Huo F."/>
            <person name="Miao W."/>
            <person name="Ran C."/>
            <person name="Liu Y."/>
            <person name="Zhang J."/>
            <person name="Feng J."/>
            <person name="Wang M."/>
            <person name="Wang M."/>
            <person name="Wang L."/>
            <person name="Yao B."/>
        </authorList>
    </citation>
    <scope>NUCLEOTIDE SEQUENCE [LARGE SCALE GENOMIC DNA]</scope>
    <source>
        <strain evidence="1">Wuqing</strain>
    </source>
</reference>
<name>A0A0C2IEU6_THEKT</name>
<organism evidence="1 2">
    <name type="scientific">Thelohanellus kitauei</name>
    <name type="common">Myxosporean</name>
    <dbReference type="NCBI Taxonomy" id="669202"/>
    <lineage>
        <taxon>Eukaryota</taxon>
        <taxon>Metazoa</taxon>
        <taxon>Cnidaria</taxon>
        <taxon>Myxozoa</taxon>
        <taxon>Myxosporea</taxon>
        <taxon>Bivalvulida</taxon>
        <taxon>Platysporina</taxon>
        <taxon>Myxobolidae</taxon>
        <taxon>Thelohanellus</taxon>
    </lineage>
</organism>
<gene>
    <name evidence="1" type="ORF">RF11_15065</name>
</gene>
<dbReference type="Pfam" id="PF14938">
    <property type="entry name" value="SNAP"/>
    <property type="match status" value="1"/>
</dbReference>
<evidence type="ECO:0000313" key="1">
    <source>
        <dbReference type="EMBL" id="KII63828.1"/>
    </source>
</evidence>
<dbReference type="Proteomes" id="UP000031668">
    <property type="component" value="Unassembled WGS sequence"/>
</dbReference>
<dbReference type="Gene3D" id="1.25.40.10">
    <property type="entry name" value="Tetratricopeptide repeat domain"/>
    <property type="match status" value="1"/>
</dbReference>